<dbReference type="Proteomes" id="UP000789803">
    <property type="component" value="Unassembled WGS sequence"/>
</dbReference>
<evidence type="ECO:0000313" key="2">
    <source>
        <dbReference type="EMBL" id="CAD7289789.1"/>
    </source>
</evidence>
<dbReference type="PANTHER" id="PTHR34704">
    <property type="entry name" value="ATPASE"/>
    <property type="match status" value="1"/>
</dbReference>
<organism evidence="2 3">
    <name type="scientific">Campylobacter majalis</name>
    <dbReference type="NCBI Taxonomy" id="2790656"/>
    <lineage>
        <taxon>Bacteria</taxon>
        <taxon>Pseudomonadati</taxon>
        <taxon>Campylobacterota</taxon>
        <taxon>Epsilonproteobacteria</taxon>
        <taxon>Campylobacterales</taxon>
        <taxon>Campylobacteraceae</taxon>
        <taxon>Campylobacter</taxon>
    </lineage>
</organism>
<dbReference type="RefSeq" id="WP_229933643.1">
    <property type="nucleotide sequence ID" value="NZ_CAJHOF010000028.1"/>
</dbReference>
<dbReference type="PANTHER" id="PTHR34704:SF1">
    <property type="entry name" value="ATPASE"/>
    <property type="match status" value="1"/>
</dbReference>
<reference evidence="2 3" key="1">
    <citation type="submission" date="2020-11" db="EMBL/GenBank/DDBJ databases">
        <authorList>
            <person name="Peeters C."/>
        </authorList>
    </citation>
    <scope>NUCLEOTIDE SEQUENCE [LARGE SCALE GENOMIC DNA]</scope>
    <source>
        <strain evidence="2 3">LMG 7974</strain>
    </source>
</reference>
<dbReference type="InterPro" id="IPR004256">
    <property type="entry name" value="DUF234"/>
</dbReference>
<dbReference type="SUPFAM" id="SSF52980">
    <property type="entry name" value="Restriction endonuclease-like"/>
    <property type="match status" value="1"/>
</dbReference>
<dbReference type="InterPro" id="IPR011335">
    <property type="entry name" value="Restrct_endonuc-II-like"/>
</dbReference>
<proteinExistence type="predicted"/>
<protein>
    <recommendedName>
        <fullName evidence="1">DUF234 domain-containing protein</fullName>
    </recommendedName>
</protein>
<evidence type="ECO:0000259" key="1">
    <source>
        <dbReference type="Pfam" id="PF03008"/>
    </source>
</evidence>
<dbReference type="EMBL" id="CAJHOF010000028">
    <property type="protein sequence ID" value="CAD7289789.1"/>
    <property type="molecule type" value="Genomic_DNA"/>
</dbReference>
<evidence type="ECO:0000313" key="3">
    <source>
        <dbReference type="Proteomes" id="UP000789803"/>
    </source>
</evidence>
<sequence length="268" mass="31591">MLKFHFVFDEYETYGSYYDVFEAIECEILAKIDNVLTLYGGLSDDETRVLIKLARSDRKWLNPYKILPQHTASNVYAKLLTRGILKIEKSRERPRIKLYKNEKFKKAQRRYKIEDKVYFASNFSRFYFRFIAPNAEILSSGNIKSVKNIIINEFLEYASYGFEMVCAWYLRQEFNLSSEALSYWDKEVEIDMLFSVNGMMVAAEAKYKNKKVCKNVLNILLNKCQRLNIVPDFVYLFSKSGFSNELESMKNARLKLIDLEKISSILKE</sequence>
<feature type="domain" description="DUF234" evidence="1">
    <location>
        <begin position="127"/>
        <end position="212"/>
    </location>
</feature>
<dbReference type="Pfam" id="PF03008">
    <property type="entry name" value="DUF234"/>
    <property type="match status" value="1"/>
</dbReference>
<name>A0ABN7KCJ2_9BACT</name>
<keyword evidence="3" id="KW-1185">Reference proteome</keyword>
<accession>A0ABN7KCJ2</accession>
<comment type="caution">
    <text evidence="2">The sequence shown here is derived from an EMBL/GenBank/DDBJ whole genome shotgun (WGS) entry which is preliminary data.</text>
</comment>
<gene>
    <name evidence="2" type="ORF">LMG7974_01872</name>
</gene>